<dbReference type="InterPro" id="IPR001969">
    <property type="entry name" value="Aspartic_peptidase_AS"/>
</dbReference>
<dbReference type="PRINTS" id="PR00792">
    <property type="entry name" value="PEPSIN"/>
</dbReference>
<feature type="signal peptide" evidence="13">
    <location>
        <begin position="1"/>
        <end position="22"/>
    </location>
</feature>
<dbReference type="PANTHER" id="PTHR47966:SF23">
    <property type="entry name" value="ASPARTIC ENDOPEPTIDASE, PUTATIVE (AFU_ORTHOLOGUE AFUA_2G15950)-RELATED"/>
    <property type="match status" value="1"/>
</dbReference>
<keyword evidence="5 13" id="KW-0732">Signal</keyword>
<evidence type="ECO:0000256" key="5">
    <source>
        <dbReference type="ARBA" id="ARBA00022729"/>
    </source>
</evidence>
<proteinExistence type="inferred from homology"/>
<organism evidence="15 16">
    <name type="scientific">Plectosphaerella cucumerina</name>
    <dbReference type="NCBI Taxonomy" id="40658"/>
    <lineage>
        <taxon>Eukaryota</taxon>
        <taxon>Fungi</taxon>
        <taxon>Dikarya</taxon>
        <taxon>Ascomycota</taxon>
        <taxon>Pezizomycotina</taxon>
        <taxon>Sordariomycetes</taxon>
        <taxon>Hypocreomycetidae</taxon>
        <taxon>Glomerellales</taxon>
        <taxon>Plectosphaerellaceae</taxon>
        <taxon>Plectosphaerella</taxon>
    </lineage>
</organism>
<feature type="active site" evidence="10">
    <location>
        <position position="302"/>
    </location>
</feature>
<dbReference type="InterPro" id="IPR034163">
    <property type="entry name" value="Aspergillopepsin-like_cat_dom"/>
</dbReference>
<name>A0A8K0TEH0_9PEZI</name>
<keyword evidence="8" id="KW-0865">Zymogen</keyword>
<feature type="chain" id="PRO_5035470760" evidence="13">
    <location>
        <begin position="23"/>
        <end position="425"/>
    </location>
</feature>
<accession>A0A8K0TEH0</accession>
<dbReference type="Proteomes" id="UP000813385">
    <property type="component" value="Unassembled WGS sequence"/>
</dbReference>
<evidence type="ECO:0000256" key="8">
    <source>
        <dbReference type="ARBA" id="ARBA00023145"/>
    </source>
</evidence>
<sequence>MRSATLRSVVLFVCLLAAGIESTPTPKTKRSFTVPRVKNRDFTGYDGPTELLKAYRKHDMPIPRSLVDLVEARHKKRSLDSLGGVVGTVSATESSNGVEYVSPVKVGGQTVNVAFDTGSSDLWVFGAQLDATSKEGHDVYDSSKSKSFKALAGNTFNCTYGDGSGVLGDVAMESVSVGGVTVSQQAVGVASFVSDQFVKDTGSSGLMGLAFSSLNRVRPQAQKTFFDNVMDDLAQPVFTADLRRAGDGSYEFGRIDQAKYTGDMTWIPVNSTSGFWQFTSDTFAVDNGPSQKSRDGAQAIADTGTTLILANPRLVDAYYAQVQGAFNSAEEEGYVFPCDAALPDLSLDIGGSYIAKVPGADIKFSQYNENMCFGGLQATASKVQIFGDVLFKSQFVAFNGADRSIGFAKAVDNQKKAAKTTRRRR</sequence>
<dbReference type="InterPro" id="IPR001461">
    <property type="entry name" value="Aspartic_peptidase_A1"/>
</dbReference>
<dbReference type="CDD" id="cd06097">
    <property type="entry name" value="Aspergillopepsin_like"/>
    <property type="match status" value="1"/>
</dbReference>
<dbReference type="FunFam" id="2.40.70.10:FF:000026">
    <property type="entry name" value="Endothiapepsin"/>
    <property type="match status" value="1"/>
</dbReference>
<dbReference type="PROSITE" id="PS51767">
    <property type="entry name" value="PEPTIDASE_A1"/>
    <property type="match status" value="1"/>
</dbReference>
<keyword evidence="4 12" id="KW-0645">Protease</keyword>
<comment type="subcellular location">
    <subcellularLocation>
        <location evidence="1">Secreted</location>
    </subcellularLocation>
</comment>
<evidence type="ECO:0000256" key="3">
    <source>
        <dbReference type="ARBA" id="ARBA00022525"/>
    </source>
</evidence>
<evidence type="ECO:0000256" key="12">
    <source>
        <dbReference type="RuleBase" id="RU000454"/>
    </source>
</evidence>
<dbReference type="PROSITE" id="PS00141">
    <property type="entry name" value="ASP_PROTEASE"/>
    <property type="match status" value="2"/>
</dbReference>
<evidence type="ECO:0000313" key="16">
    <source>
        <dbReference type="Proteomes" id="UP000813385"/>
    </source>
</evidence>
<keyword evidence="3" id="KW-0964">Secreted</keyword>
<dbReference type="PANTHER" id="PTHR47966">
    <property type="entry name" value="BETA-SITE APP-CLEAVING ENZYME, ISOFORM A-RELATED"/>
    <property type="match status" value="1"/>
</dbReference>
<evidence type="ECO:0000256" key="11">
    <source>
        <dbReference type="PIRSR" id="PIRSR601461-2"/>
    </source>
</evidence>
<evidence type="ECO:0000256" key="4">
    <source>
        <dbReference type="ARBA" id="ARBA00022670"/>
    </source>
</evidence>
<keyword evidence="11" id="KW-1015">Disulfide bond</keyword>
<reference evidence="15" key="1">
    <citation type="journal article" date="2021" name="Nat. Commun.">
        <title>Genetic determinants of endophytism in the Arabidopsis root mycobiome.</title>
        <authorList>
            <person name="Mesny F."/>
            <person name="Miyauchi S."/>
            <person name="Thiergart T."/>
            <person name="Pickel B."/>
            <person name="Atanasova L."/>
            <person name="Karlsson M."/>
            <person name="Huettel B."/>
            <person name="Barry K.W."/>
            <person name="Haridas S."/>
            <person name="Chen C."/>
            <person name="Bauer D."/>
            <person name="Andreopoulos W."/>
            <person name="Pangilinan J."/>
            <person name="LaButti K."/>
            <person name="Riley R."/>
            <person name="Lipzen A."/>
            <person name="Clum A."/>
            <person name="Drula E."/>
            <person name="Henrissat B."/>
            <person name="Kohler A."/>
            <person name="Grigoriev I.V."/>
            <person name="Martin F.M."/>
            <person name="Hacquard S."/>
        </authorList>
    </citation>
    <scope>NUCLEOTIDE SEQUENCE</scope>
    <source>
        <strain evidence="15">MPI-CAGE-AT-0016</strain>
    </source>
</reference>
<comment type="caution">
    <text evidence="15">The sequence shown here is derived from an EMBL/GenBank/DDBJ whole genome shotgun (WGS) entry which is preliminary data.</text>
</comment>
<feature type="domain" description="Peptidase A1" evidence="14">
    <location>
        <begin position="100"/>
        <end position="408"/>
    </location>
</feature>
<keyword evidence="7 12" id="KW-0378">Hydrolase</keyword>
<keyword evidence="16" id="KW-1185">Reference proteome</keyword>
<protein>
    <submittedName>
        <fullName evidence="15">Aspartic peptidase domain-containing protein</fullName>
    </submittedName>
</protein>
<dbReference type="SUPFAM" id="SSF50630">
    <property type="entry name" value="Acid proteases"/>
    <property type="match status" value="1"/>
</dbReference>
<dbReference type="OrthoDB" id="2747330at2759"/>
<keyword evidence="6 12" id="KW-0064">Aspartyl protease</keyword>
<evidence type="ECO:0000256" key="9">
    <source>
        <dbReference type="ARBA" id="ARBA00023180"/>
    </source>
</evidence>
<comment type="similarity">
    <text evidence="2 12">Belongs to the peptidase A1 family.</text>
</comment>
<dbReference type="GO" id="GO:0004190">
    <property type="term" value="F:aspartic-type endopeptidase activity"/>
    <property type="evidence" value="ECO:0007669"/>
    <property type="project" value="UniProtKB-KW"/>
</dbReference>
<feature type="active site" evidence="10">
    <location>
        <position position="116"/>
    </location>
</feature>
<keyword evidence="9" id="KW-0325">Glycoprotein</keyword>
<dbReference type="InterPro" id="IPR033121">
    <property type="entry name" value="PEPTIDASE_A1"/>
</dbReference>
<evidence type="ECO:0000256" key="13">
    <source>
        <dbReference type="SAM" id="SignalP"/>
    </source>
</evidence>
<evidence type="ECO:0000256" key="2">
    <source>
        <dbReference type="ARBA" id="ARBA00007447"/>
    </source>
</evidence>
<evidence type="ECO:0000313" key="15">
    <source>
        <dbReference type="EMBL" id="KAH7362418.1"/>
    </source>
</evidence>
<dbReference type="AlphaFoldDB" id="A0A8K0TEH0"/>
<feature type="disulfide bond" evidence="11">
    <location>
        <begin position="338"/>
        <end position="372"/>
    </location>
</feature>
<evidence type="ECO:0000256" key="10">
    <source>
        <dbReference type="PIRSR" id="PIRSR601461-1"/>
    </source>
</evidence>
<evidence type="ECO:0000256" key="1">
    <source>
        <dbReference type="ARBA" id="ARBA00004613"/>
    </source>
</evidence>
<evidence type="ECO:0000259" key="14">
    <source>
        <dbReference type="PROSITE" id="PS51767"/>
    </source>
</evidence>
<evidence type="ECO:0000256" key="7">
    <source>
        <dbReference type="ARBA" id="ARBA00022801"/>
    </source>
</evidence>
<dbReference type="GO" id="GO:0006508">
    <property type="term" value="P:proteolysis"/>
    <property type="evidence" value="ECO:0007669"/>
    <property type="project" value="UniProtKB-KW"/>
</dbReference>
<dbReference type="InterPro" id="IPR021109">
    <property type="entry name" value="Peptidase_aspartic_dom_sf"/>
</dbReference>
<dbReference type="EMBL" id="JAGPXD010000003">
    <property type="protein sequence ID" value="KAH7362418.1"/>
    <property type="molecule type" value="Genomic_DNA"/>
</dbReference>
<dbReference type="Gene3D" id="2.40.70.10">
    <property type="entry name" value="Acid Proteases"/>
    <property type="match status" value="2"/>
</dbReference>
<gene>
    <name evidence="15" type="ORF">B0T11DRAFT_84097</name>
</gene>
<evidence type="ECO:0000256" key="6">
    <source>
        <dbReference type="ARBA" id="ARBA00022750"/>
    </source>
</evidence>
<dbReference type="Pfam" id="PF00026">
    <property type="entry name" value="Asp"/>
    <property type="match status" value="1"/>
</dbReference>
<dbReference type="GO" id="GO:0005576">
    <property type="term" value="C:extracellular region"/>
    <property type="evidence" value="ECO:0007669"/>
    <property type="project" value="UniProtKB-SubCell"/>
</dbReference>